<protein>
    <recommendedName>
        <fullName evidence="2">Cupin type-2 domain-containing protein</fullName>
    </recommendedName>
</protein>
<reference evidence="4" key="1">
    <citation type="journal article" date="2019" name="Int. J. Syst. Evol. Microbiol.">
        <title>The Global Catalogue of Microorganisms (GCM) 10K type strain sequencing project: providing services to taxonomists for standard genome sequencing and annotation.</title>
        <authorList>
            <consortium name="The Broad Institute Genomics Platform"/>
            <consortium name="The Broad Institute Genome Sequencing Center for Infectious Disease"/>
            <person name="Wu L."/>
            <person name="Ma J."/>
        </authorList>
    </citation>
    <scope>NUCLEOTIDE SEQUENCE [LARGE SCALE GENOMIC DNA]</scope>
    <source>
        <strain evidence="4">JCM 16544</strain>
    </source>
</reference>
<dbReference type="EMBL" id="BAAAYU010000003">
    <property type="protein sequence ID" value="GAA3630756.1"/>
    <property type="molecule type" value="Genomic_DNA"/>
</dbReference>
<dbReference type="Gene3D" id="2.60.120.10">
    <property type="entry name" value="Jelly Rolls"/>
    <property type="match status" value="1"/>
</dbReference>
<dbReference type="Proteomes" id="UP001501697">
    <property type="component" value="Unassembled WGS sequence"/>
</dbReference>
<evidence type="ECO:0000259" key="2">
    <source>
        <dbReference type="Pfam" id="PF07883"/>
    </source>
</evidence>
<comment type="caution">
    <text evidence="3">The sequence shown here is derived from an EMBL/GenBank/DDBJ whole genome shotgun (WGS) entry which is preliminary data.</text>
</comment>
<feature type="signal peptide" evidence="1">
    <location>
        <begin position="1"/>
        <end position="27"/>
    </location>
</feature>
<dbReference type="InterPro" id="IPR014710">
    <property type="entry name" value="RmlC-like_jellyroll"/>
</dbReference>
<feature type="chain" id="PRO_5046534313" description="Cupin type-2 domain-containing protein" evidence="1">
    <location>
        <begin position="28"/>
        <end position="166"/>
    </location>
</feature>
<sequence length="166" mass="16913">MTAHFRTRSIVAALMLGALTLPLSACAQAPASVGDATVAAPSSAPVQAVDLAAGETDGDVDVAVAAGSEGVGVTFREITLAPGAGTGEHCHDGQLIAVVQQGELTHYAPTHPGGVRVYREGDAIIEGADYIHEGRNEGDVDVVLWVTYVIPEGEPLAQTDLALCDG</sequence>
<evidence type="ECO:0000313" key="4">
    <source>
        <dbReference type="Proteomes" id="UP001501697"/>
    </source>
</evidence>
<dbReference type="InterPro" id="IPR013096">
    <property type="entry name" value="Cupin_2"/>
</dbReference>
<accession>A0ABP7AF93</accession>
<dbReference type="Pfam" id="PF07883">
    <property type="entry name" value="Cupin_2"/>
    <property type="match status" value="1"/>
</dbReference>
<organism evidence="3 4">
    <name type="scientific">Microbacterium awajiense</name>
    <dbReference type="NCBI Taxonomy" id="415214"/>
    <lineage>
        <taxon>Bacteria</taxon>
        <taxon>Bacillati</taxon>
        <taxon>Actinomycetota</taxon>
        <taxon>Actinomycetes</taxon>
        <taxon>Micrococcales</taxon>
        <taxon>Microbacteriaceae</taxon>
        <taxon>Microbacterium</taxon>
    </lineage>
</organism>
<gene>
    <name evidence="3" type="ORF">GCM10022200_11920</name>
</gene>
<evidence type="ECO:0000256" key="1">
    <source>
        <dbReference type="SAM" id="SignalP"/>
    </source>
</evidence>
<evidence type="ECO:0000313" key="3">
    <source>
        <dbReference type="EMBL" id="GAA3630756.1"/>
    </source>
</evidence>
<keyword evidence="1" id="KW-0732">Signal</keyword>
<name>A0ABP7AF93_9MICO</name>
<dbReference type="RefSeq" id="WP_344737048.1">
    <property type="nucleotide sequence ID" value="NZ_BAAAYU010000003.1"/>
</dbReference>
<dbReference type="InterPro" id="IPR011051">
    <property type="entry name" value="RmlC_Cupin_sf"/>
</dbReference>
<proteinExistence type="predicted"/>
<keyword evidence="4" id="KW-1185">Reference proteome</keyword>
<feature type="domain" description="Cupin type-2" evidence="2">
    <location>
        <begin position="78"/>
        <end position="145"/>
    </location>
</feature>
<dbReference type="SUPFAM" id="SSF51182">
    <property type="entry name" value="RmlC-like cupins"/>
    <property type="match status" value="1"/>
</dbReference>